<proteinExistence type="predicted"/>
<dbReference type="RefSeq" id="WP_264734422.1">
    <property type="nucleotide sequence ID" value="NZ_JAPDNR010000001.1"/>
</dbReference>
<evidence type="ECO:0000313" key="2">
    <source>
        <dbReference type="EMBL" id="MCW3487615.1"/>
    </source>
</evidence>
<accession>A0ABT3IV92</accession>
<dbReference type="EMBL" id="JAPDNS010000002">
    <property type="protein sequence ID" value="MCW3487615.1"/>
    <property type="molecule type" value="Genomic_DNA"/>
</dbReference>
<evidence type="ECO:0000259" key="1">
    <source>
        <dbReference type="PROSITE" id="PS50042"/>
    </source>
</evidence>
<reference evidence="2 3" key="1">
    <citation type="submission" date="2022-10" db="EMBL/GenBank/DDBJ databases">
        <title>Chitinophaga nivalis PC15 sp. nov., isolated from Pyeongchang county, South Korea.</title>
        <authorList>
            <person name="Trinh H.N."/>
        </authorList>
    </citation>
    <scope>NUCLEOTIDE SEQUENCE [LARGE SCALE GENOMIC DNA]</scope>
    <source>
        <strain evidence="2 3">PC14</strain>
    </source>
</reference>
<dbReference type="InterPro" id="IPR018490">
    <property type="entry name" value="cNMP-bd_dom_sf"/>
</dbReference>
<keyword evidence="3" id="KW-1185">Reference proteome</keyword>
<evidence type="ECO:0000313" key="3">
    <source>
        <dbReference type="Proteomes" id="UP001207742"/>
    </source>
</evidence>
<feature type="domain" description="Cyclic nucleotide-binding" evidence="1">
    <location>
        <begin position="11"/>
        <end position="113"/>
    </location>
</feature>
<dbReference type="SUPFAM" id="SSF51206">
    <property type="entry name" value="cAMP-binding domain-like"/>
    <property type="match status" value="1"/>
</dbReference>
<protein>
    <submittedName>
        <fullName evidence="2">Crp/Fnr family transcriptional regulator</fullName>
    </submittedName>
</protein>
<dbReference type="InterPro" id="IPR000595">
    <property type="entry name" value="cNMP-bd_dom"/>
</dbReference>
<name>A0ABT3IV92_9BACT</name>
<organism evidence="2 3">
    <name type="scientific">Chitinophaga nivalis</name>
    <dbReference type="NCBI Taxonomy" id="2991709"/>
    <lineage>
        <taxon>Bacteria</taxon>
        <taxon>Pseudomonadati</taxon>
        <taxon>Bacteroidota</taxon>
        <taxon>Chitinophagia</taxon>
        <taxon>Chitinophagales</taxon>
        <taxon>Chitinophagaceae</taxon>
        <taxon>Chitinophaga</taxon>
    </lineage>
</organism>
<dbReference type="CDD" id="cd00038">
    <property type="entry name" value="CAP_ED"/>
    <property type="match status" value="1"/>
</dbReference>
<gene>
    <name evidence="2" type="ORF">OL497_27200</name>
</gene>
<dbReference type="Proteomes" id="UP001207742">
    <property type="component" value="Unassembled WGS sequence"/>
</dbReference>
<dbReference type="Pfam" id="PF00027">
    <property type="entry name" value="cNMP_binding"/>
    <property type="match status" value="1"/>
</dbReference>
<dbReference type="PROSITE" id="PS50042">
    <property type="entry name" value="CNMP_BINDING_3"/>
    <property type="match status" value="1"/>
</dbReference>
<dbReference type="InterPro" id="IPR014710">
    <property type="entry name" value="RmlC-like_jellyroll"/>
</dbReference>
<sequence>MLELLHKAVDQIMPLPEEEWGAFASCWVPVTYKRKEMMTVAGEIERYIYFVTAGVQRVFSLDGDRESTIIFTYTGSFSGVMDAFQLQRPSPFYLETLTASTLLRMTFADFNRLTLQYPLIERWVRLGTVGALSGVLERHRELLCFTAEQKFKTLLTRSPQVLQLIPHKYLASYLGIDPATFSKLLGTVKL</sequence>
<comment type="caution">
    <text evidence="2">The sequence shown here is derived from an EMBL/GenBank/DDBJ whole genome shotgun (WGS) entry which is preliminary data.</text>
</comment>
<dbReference type="Gene3D" id="2.60.120.10">
    <property type="entry name" value="Jelly Rolls"/>
    <property type="match status" value="1"/>
</dbReference>